<evidence type="ECO:0000313" key="3">
    <source>
        <dbReference type="Proteomes" id="UP001152798"/>
    </source>
</evidence>
<reference evidence="2" key="1">
    <citation type="submission" date="2022-01" db="EMBL/GenBank/DDBJ databases">
        <authorList>
            <person name="King R."/>
        </authorList>
    </citation>
    <scope>NUCLEOTIDE SEQUENCE</scope>
</reference>
<keyword evidence="3" id="KW-1185">Reference proteome</keyword>
<name>A0A9P0MHZ1_NEZVI</name>
<feature type="transmembrane region" description="Helical" evidence="1">
    <location>
        <begin position="495"/>
        <end position="517"/>
    </location>
</feature>
<accession>A0A9P0MHZ1</accession>
<dbReference type="InterPro" id="IPR017850">
    <property type="entry name" value="Alkaline_phosphatase_core_sf"/>
</dbReference>
<dbReference type="GO" id="GO:0006506">
    <property type="term" value="P:GPI anchor biosynthetic process"/>
    <property type="evidence" value="ECO:0007669"/>
    <property type="project" value="UniProtKB-KW"/>
</dbReference>
<sequence length="569" mass="64301">MPNSRFDKGERTKINNAQEKSNSYASIAASVMSSKREWPILLRCVGTLSLEEKNALYDIPYHKRRLLAGNWTAATVENPLFCQHVLALRKGFTTVHDSLNRLRYKEAGGEGCSRPQRGASRGVLLLSHGQSDMDGKAVGRVLYQQTVLQWEELFSVLAGIKDHVVFGRSCGVGSVLSSVDAVFYFGPDGVLDKFNQSSLYFSFTYPMARMDEEPLIDNDKFVFETFHQVLDSSQTNDTIREGLMSKVLFVLYLTSAALAGLKYPNNETMIYETQHFLSRETSNFTKHLQSFYSDEDTVFLSVPHWSILKEQNPKLSVFGRGTSRNPSTTIELADVCPLLAVLLGIPIPQESVGRLPLSYLNMSQEEEAKALACNALQLHQLVFPPESSYRKQSISTIMDYINKKQYAQSMLFSEQMIKISQSYLHRSQQTFDRIIFSIVIISLVGWILLLITVPMIGSSSSVQIPRRSSFAILITFSTVALFEIFYVTLELDDPLIYITFMLLSLLPWILVFIRYLVLDVQPFVSEPMMSVEQLINPARSYWNGVIVVKRKLGLFANVGIMPIAEEEVE</sequence>
<dbReference type="EC" id="2.-.-.-" evidence="1"/>
<keyword evidence="1" id="KW-0812">Transmembrane</keyword>
<dbReference type="AlphaFoldDB" id="A0A9P0MHZ1"/>
<keyword evidence="1" id="KW-1133">Transmembrane helix</keyword>
<dbReference type="PANTHER" id="PTHR12250:SF0">
    <property type="entry name" value="GPI ETHANOLAMINE PHOSPHATE TRANSFERASE 1"/>
    <property type="match status" value="1"/>
</dbReference>
<comment type="pathway">
    <text evidence="1">Glycolipid biosynthesis; glycosylphosphatidylinositol-anchor biosynthesis.</text>
</comment>
<keyword evidence="1" id="KW-0337">GPI-anchor biosynthesis</keyword>
<organism evidence="2 3">
    <name type="scientific">Nezara viridula</name>
    <name type="common">Southern green stink bug</name>
    <name type="synonym">Cimex viridulus</name>
    <dbReference type="NCBI Taxonomy" id="85310"/>
    <lineage>
        <taxon>Eukaryota</taxon>
        <taxon>Metazoa</taxon>
        <taxon>Ecdysozoa</taxon>
        <taxon>Arthropoda</taxon>
        <taxon>Hexapoda</taxon>
        <taxon>Insecta</taxon>
        <taxon>Pterygota</taxon>
        <taxon>Neoptera</taxon>
        <taxon>Paraneoptera</taxon>
        <taxon>Hemiptera</taxon>
        <taxon>Heteroptera</taxon>
        <taxon>Panheteroptera</taxon>
        <taxon>Pentatomomorpha</taxon>
        <taxon>Pentatomoidea</taxon>
        <taxon>Pentatomidae</taxon>
        <taxon>Pentatominae</taxon>
        <taxon>Nezara</taxon>
    </lineage>
</organism>
<feature type="transmembrane region" description="Helical" evidence="1">
    <location>
        <begin position="434"/>
        <end position="457"/>
    </location>
</feature>
<gene>
    <name evidence="2" type="ORF">NEZAVI_LOCUS6079</name>
</gene>
<dbReference type="GO" id="GO:0005789">
    <property type="term" value="C:endoplasmic reticulum membrane"/>
    <property type="evidence" value="ECO:0007669"/>
    <property type="project" value="UniProtKB-SubCell"/>
</dbReference>
<keyword evidence="1" id="KW-0808">Transferase</keyword>
<dbReference type="Proteomes" id="UP001152798">
    <property type="component" value="Chromosome 3"/>
</dbReference>
<comment type="caution">
    <text evidence="1">Lacks conserved residue(s) required for the propagation of feature annotation.</text>
</comment>
<evidence type="ECO:0000313" key="2">
    <source>
        <dbReference type="EMBL" id="CAH1395905.1"/>
    </source>
</evidence>
<keyword evidence="1" id="KW-0472">Membrane</keyword>
<dbReference type="GO" id="GO:0051377">
    <property type="term" value="F:mannose-ethanolamine phosphotransferase activity"/>
    <property type="evidence" value="ECO:0007669"/>
    <property type="project" value="UniProtKB-UniRule"/>
</dbReference>
<feature type="transmembrane region" description="Helical" evidence="1">
    <location>
        <begin position="469"/>
        <end position="489"/>
    </location>
</feature>
<dbReference type="EMBL" id="OV725079">
    <property type="protein sequence ID" value="CAH1395905.1"/>
    <property type="molecule type" value="Genomic_DNA"/>
</dbReference>
<comment type="similarity">
    <text evidence="1">Belongs to the PIGG/PIGN/PIGO family. PIGN subfamily.</text>
</comment>
<dbReference type="PANTHER" id="PTHR12250">
    <property type="entry name" value="PHOSPHATIDYLINOSITOL GLYCAN, CLASS N"/>
    <property type="match status" value="1"/>
</dbReference>
<keyword evidence="1" id="KW-0256">Endoplasmic reticulum</keyword>
<evidence type="ECO:0000256" key="1">
    <source>
        <dbReference type="RuleBase" id="RU367138"/>
    </source>
</evidence>
<dbReference type="Gene3D" id="3.40.720.10">
    <property type="entry name" value="Alkaline Phosphatase, subunit A"/>
    <property type="match status" value="1"/>
</dbReference>
<proteinExistence type="inferred from homology"/>
<comment type="subcellular location">
    <subcellularLocation>
        <location evidence="1">Endoplasmic reticulum membrane</location>
        <topology evidence="1">Multi-pass membrane protein</topology>
    </subcellularLocation>
</comment>
<dbReference type="OrthoDB" id="6622973at2759"/>
<comment type="function">
    <text evidence="1">Ethanolamine phosphate transferase involved in glycosylphosphatidylinositol-anchor biosynthesis. Transfers ethanolamine phosphate to the first alpha-1,4-linked mannose of the glycosylphosphatidylinositol precursor of GPI-anchor.</text>
</comment>
<protein>
    <recommendedName>
        <fullName evidence="1">GPI ethanolamine phosphate transferase 1</fullName>
        <ecNumber evidence="1">2.-.-.-</ecNumber>
    </recommendedName>
</protein>
<dbReference type="InterPro" id="IPR007070">
    <property type="entry name" value="GPI_EtnP_transferase_1"/>
</dbReference>